<gene>
    <name evidence="2" type="ORF">C2E20_8928</name>
</gene>
<accession>A0A2P6UZZ0</accession>
<dbReference type="EMBL" id="LHPF02000061">
    <property type="protein sequence ID" value="PSC67401.1"/>
    <property type="molecule type" value="Genomic_DNA"/>
</dbReference>
<comment type="caution">
    <text evidence="2">The sequence shown here is derived from an EMBL/GenBank/DDBJ whole genome shotgun (WGS) entry which is preliminary data.</text>
</comment>
<proteinExistence type="predicted"/>
<feature type="region of interest" description="Disordered" evidence="1">
    <location>
        <begin position="1"/>
        <end position="55"/>
    </location>
</feature>
<dbReference type="Proteomes" id="UP000239649">
    <property type="component" value="Unassembled WGS sequence"/>
</dbReference>
<feature type="compositionally biased region" description="Polar residues" evidence="1">
    <location>
        <begin position="14"/>
        <end position="27"/>
    </location>
</feature>
<evidence type="ECO:0000313" key="3">
    <source>
        <dbReference type="Proteomes" id="UP000239649"/>
    </source>
</evidence>
<keyword evidence="3" id="KW-1185">Reference proteome</keyword>
<sequence length="82" mass="8279">MSEQKQHVEPFPQVLSTDGQAVYSTTGEPHEGDASIGNRAGAVAGPPIGTPAVEPAGYARLGTAPGEVKGSYMVGSKVGVDL</sequence>
<evidence type="ECO:0000313" key="2">
    <source>
        <dbReference type="EMBL" id="PSC67401.1"/>
    </source>
</evidence>
<organism evidence="2 3">
    <name type="scientific">Micractinium conductrix</name>
    <dbReference type="NCBI Taxonomy" id="554055"/>
    <lineage>
        <taxon>Eukaryota</taxon>
        <taxon>Viridiplantae</taxon>
        <taxon>Chlorophyta</taxon>
        <taxon>core chlorophytes</taxon>
        <taxon>Trebouxiophyceae</taxon>
        <taxon>Chlorellales</taxon>
        <taxon>Chlorellaceae</taxon>
        <taxon>Chlorella clade</taxon>
        <taxon>Micractinium</taxon>
    </lineage>
</organism>
<name>A0A2P6UZZ0_9CHLO</name>
<evidence type="ECO:0000256" key="1">
    <source>
        <dbReference type="SAM" id="MobiDB-lite"/>
    </source>
</evidence>
<dbReference type="AlphaFoldDB" id="A0A2P6UZZ0"/>
<reference evidence="2 3" key="1">
    <citation type="journal article" date="2018" name="Plant J.">
        <title>Genome sequences of Chlorella sorokiniana UTEX 1602 and Micractinium conductrix SAG 241.80: implications to maltose excretion by a green alga.</title>
        <authorList>
            <person name="Arriola M.B."/>
            <person name="Velmurugan N."/>
            <person name="Zhang Y."/>
            <person name="Plunkett M.H."/>
            <person name="Hondzo H."/>
            <person name="Barney B.M."/>
        </authorList>
    </citation>
    <scope>NUCLEOTIDE SEQUENCE [LARGE SCALE GENOMIC DNA]</scope>
    <source>
        <strain evidence="2 3">SAG 241.80</strain>
    </source>
</reference>
<protein>
    <submittedName>
        <fullName evidence="2">Uncharacterized protein</fullName>
    </submittedName>
</protein>